<keyword evidence="2" id="KW-0472">Membrane</keyword>
<feature type="region of interest" description="Disordered" evidence="1">
    <location>
        <begin position="128"/>
        <end position="184"/>
    </location>
</feature>
<sequence length="372" mass="41794">MNFYRNTRSSVSFLALMLVFLLAIVPMSHGEMRKSWQAKSADVQTQLLKAARLDEPPSAKPPETAAPIVEEEERTIPQPSVAEESSTTEAQTPKTSEVPGVKSAQFSSRVRTKYGGVVKPVKPIEADVTPTPEVRDRAEPLWSLEPNPDEIQVDDATVQDDDDDEEEEDDDDEDNDLLGWSAQAGKHGKEFDLIENILEEVEERVKQEKRPKEEPQSALPSEKMDTMEQTVKRIKEYTFPPVLNMTIDEPNNIVRVKLNQDVVRDMLTTGRDGGGGIGGKKMLRYILPLFILPFLIQSAVIPFMLTAVKLFLLKSLMAGKVAIFLLLLGAFKNFTKKESRDVYVKDVPDRRYEPSSEGFAYLAEGRPSNWVN</sequence>
<protein>
    <submittedName>
        <fullName evidence="3">AGAP003420-PA-like protein</fullName>
    </submittedName>
</protein>
<gene>
    <name evidence="3" type="ORF">ZHAS_00011127</name>
</gene>
<name>A0A084VZE0_ANOSI</name>
<feature type="region of interest" description="Disordered" evidence="1">
    <location>
        <begin position="203"/>
        <end position="226"/>
    </location>
</feature>
<dbReference type="AlphaFoldDB" id="A0A084VZE0"/>
<evidence type="ECO:0000313" key="5">
    <source>
        <dbReference type="Proteomes" id="UP000030765"/>
    </source>
</evidence>
<keyword evidence="5" id="KW-1185">Reference proteome</keyword>
<dbReference type="VEuPathDB" id="VectorBase:ASIS019564"/>
<feature type="compositionally biased region" description="Acidic residues" evidence="1">
    <location>
        <begin position="147"/>
        <end position="176"/>
    </location>
</feature>
<keyword evidence="2" id="KW-1133">Transmembrane helix</keyword>
<dbReference type="EMBL" id="ATLV01018748">
    <property type="status" value="NOT_ANNOTATED_CDS"/>
    <property type="molecule type" value="Genomic_DNA"/>
</dbReference>
<feature type="transmembrane region" description="Helical" evidence="2">
    <location>
        <begin position="285"/>
        <end position="305"/>
    </location>
</feature>
<feature type="transmembrane region" description="Helical" evidence="2">
    <location>
        <begin position="311"/>
        <end position="331"/>
    </location>
</feature>
<feature type="region of interest" description="Disordered" evidence="1">
    <location>
        <begin position="50"/>
        <end position="105"/>
    </location>
</feature>
<dbReference type="OMA" id="RSTYVAN"/>
<dbReference type="VEuPathDB" id="VectorBase:ASIC011127"/>
<feature type="compositionally biased region" description="Basic and acidic residues" evidence="1">
    <location>
        <begin position="203"/>
        <end position="215"/>
    </location>
</feature>
<feature type="transmembrane region" description="Helical" evidence="2">
    <location>
        <begin position="12"/>
        <end position="30"/>
    </location>
</feature>
<proteinExistence type="predicted"/>
<reference evidence="3 5" key="1">
    <citation type="journal article" date="2014" name="BMC Genomics">
        <title>Genome sequence of Anopheles sinensis provides insight into genetics basis of mosquito competence for malaria parasites.</title>
        <authorList>
            <person name="Zhou D."/>
            <person name="Zhang D."/>
            <person name="Ding G."/>
            <person name="Shi L."/>
            <person name="Hou Q."/>
            <person name="Ye Y."/>
            <person name="Xu Y."/>
            <person name="Zhou H."/>
            <person name="Xiong C."/>
            <person name="Li S."/>
            <person name="Yu J."/>
            <person name="Hong S."/>
            <person name="Yu X."/>
            <person name="Zou P."/>
            <person name="Chen C."/>
            <person name="Chang X."/>
            <person name="Wang W."/>
            <person name="Lv Y."/>
            <person name="Sun Y."/>
            <person name="Ma L."/>
            <person name="Shen B."/>
            <person name="Zhu C."/>
        </authorList>
    </citation>
    <scope>NUCLEOTIDE SEQUENCE [LARGE SCALE GENOMIC DNA]</scope>
</reference>
<reference evidence="4" key="2">
    <citation type="submission" date="2020-05" db="UniProtKB">
        <authorList>
            <consortium name="EnsemblMetazoa"/>
        </authorList>
    </citation>
    <scope>IDENTIFICATION</scope>
</reference>
<dbReference type="OrthoDB" id="6624538at2759"/>
<evidence type="ECO:0000256" key="2">
    <source>
        <dbReference type="SAM" id="Phobius"/>
    </source>
</evidence>
<dbReference type="Proteomes" id="UP000030765">
    <property type="component" value="Unassembled WGS sequence"/>
</dbReference>
<evidence type="ECO:0000256" key="1">
    <source>
        <dbReference type="SAM" id="MobiDB-lite"/>
    </source>
</evidence>
<organism evidence="3">
    <name type="scientific">Anopheles sinensis</name>
    <name type="common">Mosquito</name>
    <dbReference type="NCBI Taxonomy" id="74873"/>
    <lineage>
        <taxon>Eukaryota</taxon>
        <taxon>Metazoa</taxon>
        <taxon>Ecdysozoa</taxon>
        <taxon>Arthropoda</taxon>
        <taxon>Hexapoda</taxon>
        <taxon>Insecta</taxon>
        <taxon>Pterygota</taxon>
        <taxon>Neoptera</taxon>
        <taxon>Endopterygota</taxon>
        <taxon>Diptera</taxon>
        <taxon>Nematocera</taxon>
        <taxon>Culicoidea</taxon>
        <taxon>Culicidae</taxon>
        <taxon>Anophelinae</taxon>
        <taxon>Anopheles</taxon>
    </lineage>
</organism>
<evidence type="ECO:0000313" key="3">
    <source>
        <dbReference type="EMBL" id="KFB43334.1"/>
    </source>
</evidence>
<keyword evidence="2" id="KW-0812">Transmembrane</keyword>
<feature type="compositionally biased region" description="Polar residues" evidence="1">
    <location>
        <begin position="83"/>
        <end position="95"/>
    </location>
</feature>
<dbReference type="EMBL" id="KE525248">
    <property type="protein sequence ID" value="KFB43334.1"/>
    <property type="molecule type" value="Genomic_DNA"/>
</dbReference>
<accession>A0A084VZE0</accession>
<dbReference type="EnsemblMetazoa" id="ASIC011127-RA">
    <property type="protein sequence ID" value="ASIC011127-PA"/>
    <property type="gene ID" value="ASIC011127"/>
</dbReference>
<evidence type="ECO:0000313" key="4">
    <source>
        <dbReference type="EnsemblMetazoa" id="ASIC011127-PA"/>
    </source>
</evidence>